<sequence>MAELAGLAELATVPAPARAADDLTGGTPSPAPACAAGCRVCAEAADGFGALRAGSLAQRRRFAGSGRPPYAAEKQTLHRGDCRKVEQSVGRVAGDERTAPPAEELTRFAHDGRLSPEWATHVRLLDAAEATGWVEERIGPRGGARYRLCRTCTPELP</sequence>
<gene>
    <name evidence="1" type="ORF">GCM10023336_02530</name>
</gene>
<accession>A0ABP9JTP1</accession>
<name>A0ABP9JTP1_9ACTN</name>
<keyword evidence="2" id="KW-1185">Reference proteome</keyword>
<protein>
    <submittedName>
        <fullName evidence="1">Uncharacterized protein</fullName>
    </submittedName>
</protein>
<evidence type="ECO:0000313" key="1">
    <source>
        <dbReference type="EMBL" id="GAA5041938.1"/>
    </source>
</evidence>
<reference evidence="2" key="1">
    <citation type="journal article" date="2019" name="Int. J. Syst. Evol. Microbiol.">
        <title>The Global Catalogue of Microorganisms (GCM) 10K type strain sequencing project: providing services to taxonomists for standard genome sequencing and annotation.</title>
        <authorList>
            <consortium name="The Broad Institute Genomics Platform"/>
            <consortium name="The Broad Institute Genome Sequencing Center for Infectious Disease"/>
            <person name="Wu L."/>
            <person name="Ma J."/>
        </authorList>
    </citation>
    <scope>NUCLEOTIDE SEQUENCE [LARGE SCALE GENOMIC DNA]</scope>
    <source>
        <strain evidence="2">JCM 18410</strain>
    </source>
</reference>
<dbReference type="EMBL" id="BAABKC010000002">
    <property type="protein sequence ID" value="GAA5041938.1"/>
    <property type="molecule type" value="Genomic_DNA"/>
</dbReference>
<dbReference type="Proteomes" id="UP001500124">
    <property type="component" value="Unassembled WGS sequence"/>
</dbReference>
<comment type="caution">
    <text evidence="1">The sequence shown here is derived from an EMBL/GenBank/DDBJ whole genome shotgun (WGS) entry which is preliminary data.</text>
</comment>
<evidence type="ECO:0000313" key="2">
    <source>
        <dbReference type="Proteomes" id="UP001500124"/>
    </source>
</evidence>
<proteinExistence type="predicted"/>
<organism evidence="1 2">
    <name type="scientific">Streptomyces similanensis</name>
    <dbReference type="NCBI Taxonomy" id="1274988"/>
    <lineage>
        <taxon>Bacteria</taxon>
        <taxon>Bacillati</taxon>
        <taxon>Actinomycetota</taxon>
        <taxon>Actinomycetes</taxon>
        <taxon>Kitasatosporales</taxon>
        <taxon>Streptomycetaceae</taxon>
        <taxon>Streptomyces</taxon>
    </lineage>
</organism>
<dbReference type="RefSeq" id="WP_345666620.1">
    <property type="nucleotide sequence ID" value="NZ_BAABKC010000002.1"/>
</dbReference>